<evidence type="ECO:0000256" key="2">
    <source>
        <dbReference type="ARBA" id="ARBA00014454"/>
    </source>
</evidence>
<dbReference type="AlphaFoldDB" id="A0A8C0B644"/>
<feature type="region of interest" description="Disordered" evidence="3">
    <location>
        <begin position="1"/>
        <end position="29"/>
    </location>
</feature>
<reference evidence="4" key="2">
    <citation type="submission" date="2025-09" db="UniProtKB">
        <authorList>
            <consortium name="Ensembl"/>
        </authorList>
    </citation>
    <scope>IDENTIFICATION</scope>
</reference>
<evidence type="ECO:0000256" key="3">
    <source>
        <dbReference type="SAM" id="MobiDB-lite"/>
    </source>
</evidence>
<dbReference type="PANTHER" id="PTHR31809:SF0">
    <property type="entry name" value="BUD13 HOMOLOG"/>
    <property type="match status" value="1"/>
</dbReference>
<dbReference type="GO" id="GO:0000398">
    <property type="term" value="P:mRNA splicing, via spliceosome"/>
    <property type="evidence" value="ECO:0007669"/>
    <property type="project" value="TreeGrafter"/>
</dbReference>
<feature type="compositionally biased region" description="Basic and acidic residues" evidence="3">
    <location>
        <begin position="517"/>
        <end position="526"/>
    </location>
</feature>
<evidence type="ECO:0000313" key="5">
    <source>
        <dbReference type="Proteomes" id="UP000694555"/>
    </source>
</evidence>
<dbReference type="GO" id="GO:0070274">
    <property type="term" value="C:RES complex"/>
    <property type="evidence" value="ECO:0007669"/>
    <property type="project" value="TreeGrafter"/>
</dbReference>
<dbReference type="PANTHER" id="PTHR31809">
    <property type="entry name" value="BUD13 HOMOLOG"/>
    <property type="match status" value="1"/>
</dbReference>
<feature type="region of interest" description="Disordered" evidence="3">
    <location>
        <begin position="496"/>
        <end position="539"/>
    </location>
</feature>
<feature type="compositionally biased region" description="Acidic residues" evidence="3">
    <location>
        <begin position="19"/>
        <end position="28"/>
    </location>
</feature>
<comment type="similarity">
    <text evidence="1">Belongs to the CWC26 family.</text>
</comment>
<dbReference type="InterPro" id="IPR018609">
    <property type="entry name" value="Bud13"/>
</dbReference>
<name>A0A8C0B644_9AVES</name>
<feature type="compositionally biased region" description="Basic and acidic residues" evidence="3">
    <location>
        <begin position="97"/>
        <end position="112"/>
    </location>
</feature>
<dbReference type="Proteomes" id="UP000694555">
    <property type="component" value="Unplaced"/>
</dbReference>
<sequence length="580" mass="67198">MRIVDDDVSWNSIAAVQEKEEEEEDEGDMPVVAEFIDERPDEVKLMEEFRTNTKWKLLGGETRPSHLLSPNRHDSPDSLPPRRLQHDSPDKSPPGQQRHDSPDLSPPRRERNNSTNLLPPRRQHHDSPDLSPPRRKRHDSPDLSPSRQQHHDSLDLSPPRRKHNGSPNQSPPRRKRHDSPDLSPPRRRRHDSPDQSPPRRKRHDSPDQSPPRRKHHDSPDLSPPRRQRHDSPDLSPPRRQRHDSPDLSPPRRQRHDSPDLSPKRISSAMGKKGCKITDKSQSVGVQGGRSQLRPGVSDKSSSRQKRQATPDLSPPRKKRYDSDPDLSPPRRKSTGSPSLKKQSRTKRDKSSDSDLSPPRRTLPAGEDQRSSRSPPDLSPRHHHDAKGSPKKVSGFSFHLTEHSQMRDLRHLSPPEESRHSETVFRDKSGRKRDLVQERLEQRQKAEAKSERDEQYAKWGKGLAQGRQQQQNVEDAIKEMQKPLARYIDDQDLDRMLREQEREGDPMADFIKKRKAKENKEKKEKPRYNGPAPPLNRFNIWPGHRWDGVDRSNGFEQQRFARIANKKAVQELAYKWSVEDM</sequence>
<protein>
    <recommendedName>
        <fullName evidence="2">BUD13 homolog</fullName>
    </recommendedName>
</protein>
<reference evidence="4" key="1">
    <citation type="submission" date="2025-08" db="UniProtKB">
        <authorList>
            <consortium name="Ensembl"/>
        </authorList>
    </citation>
    <scope>IDENTIFICATION</scope>
</reference>
<dbReference type="InterPro" id="IPR051112">
    <property type="entry name" value="CWC26_splicing_factor"/>
</dbReference>
<evidence type="ECO:0000313" key="4">
    <source>
        <dbReference type="Ensembl" id="ENSBJAP00000012391.1"/>
    </source>
</evidence>
<keyword evidence="5" id="KW-1185">Reference proteome</keyword>
<dbReference type="Pfam" id="PF09736">
    <property type="entry name" value="Bud13"/>
    <property type="match status" value="1"/>
</dbReference>
<proteinExistence type="inferred from homology"/>
<evidence type="ECO:0000256" key="1">
    <source>
        <dbReference type="ARBA" id="ARBA00011069"/>
    </source>
</evidence>
<dbReference type="GO" id="GO:0003723">
    <property type="term" value="F:RNA binding"/>
    <property type="evidence" value="ECO:0007669"/>
    <property type="project" value="TreeGrafter"/>
</dbReference>
<dbReference type="Ensembl" id="ENSBJAT00000012732.1">
    <property type="protein sequence ID" value="ENSBJAP00000012391.1"/>
    <property type="gene ID" value="ENSBJAG00000008291.1"/>
</dbReference>
<organism evidence="4 5">
    <name type="scientific">Buteo japonicus</name>
    <dbReference type="NCBI Taxonomy" id="224669"/>
    <lineage>
        <taxon>Eukaryota</taxon>
        <taxon>Metazoa</taxon>
        <taxon>Chordata</taxon>
        <taxon>Craniata</taxon>
        <taxon>Vertebrata</taxon>
        <taxon>Euteleostomi</taxon>
        <taxon>Archelosauria</taxon>
        <taxon>Archosauria</taxon>
        <taxon>Dinosauria</taxon>
        <taxon>Saurischia</taxon>
        <taxon>Theropoda</taxon>
        <taxon>Coelurosauria</taxon>
        <taxon>Aves</taxon>
        <taxon>Neognathae</taxon>
        <taxon>Neoaves</taxon>
        <taxon>Telluraves</taxon>
        <taxon>Accipitrimorphae</taxon>
        <taxon>Accipitriformes</taxon>
        <taxon>Accipitridae</taxon>
        <taxon>Accipitrinae</taxon>
        <taxon>Buteo</taxon>
    </lineage>
</organism>
<dbReference type="GO" id="GO:0005684">
    <property type="term" value="C:U2-type spliceosomal complex"/>
    <property type="evidence" value="ECO:0007669"/>
    <property type="project" value="TreeGrafter"/>
</dbReference>
<accession>A0A8C0B644</accession>
<feature type="region of interest" description="Disordered" evidence="3">
    <location>
        <begin position="56"/>
        <end position="473"/>
    </location>
</feature>
<feature type="compositionally biased region" description="Basic and acidic residues" evidence="3">
    <location>
        <begin position="399"/>
        <end position="455"/>
    </location>
</feature>